<feature type="compositionally biased region" description="Acidic residues" evidence="2">
    <location>
        <begin position="464"/>
        <end position="475"/>
    </location>
</feature>
<feature type="coiled-coil region" evidence="1">
    <location>
        <begin position="315"/>
        <end position="412"/>
    </location>
</feature>
<dbReference type="GeneID" id="36331335"/>
<evidence type="ECO:0000313" key="4">
    <source>
        <dbReference type="Proteomes" id="UP000194127"/>
    </source>
</evidence>
<feature type="compositionally biased region" description="Pro residues" evidence="2">
    <location>
        <begin position="557"/>
        <end position="573"/>
    </location>
</feature>
<feature type="compositionally biased region" description="Low complexity" evidence="2">
    <location>
        <begin position="1003"/>
        <end position="1014"/>
    </location>
</feature>
<feature type="region of interest" description="Disordered" evidence="2">
    <location>
        <begin position="840"/>
        <end position="1059"/>
    </location>
</feature>
<accession>A0A1X6MTL2</accession>
<feature type="compositionally biased region" description="Basic residues" evidence="2">
    <location>
        <begin position="615"/>
        <end position="624"/>
    </location>
</feature>
<dbReference type="RefSeq" id="XP_024336317.1">
    <property type="nucleotide sequence ID" value="XM_024486386.1"/>
</dbReference>
<dbReference type="Proteomes" id="UP000194127">
    <property type="component" value="Unassembled WGS sequence"/>
</dbReference>
<evidence type="ECO:0000256" key="2">
    <source>
        <dbReference type="SAM" id="MobiDB-lite"/>
    </source>
</evidence>
<dbReference type="EMBL" id="KZ110602">
    <property type="protein sequence ID" value="OSX59523.1"/>
    <property type="molecule type" value="Genomic_DNA"/>
</dbReference>
<feature type="compositionally biased region" description="Polar residues" evidence="2">
    <location>
        <begin position="490"/>
        <end position="499"/>
    </location>
</feature>
<feature type="compositionally biased region" description="Low complexity" evidence="2">
    <location>
        <begin position="912"/>
        <end position="922"/>
    </location>
</feature>
<keyword evidence="4" id="KW-1185">Reference proteome</keyword>
<name>A0A1X6MTL2_9APHY</name>
<feature type="compositionally biased region" description="Polar residues" evidence="2">
    <location>
        <begin position="929"/>
        <end position="941"/>
    </location>
</feature>
<feature type="region of interest" description="Disordered" evidence="2">
    <location>
        <begin position="446"/>
        <end position="747"/>
    </location>
</feature>
<feature type="compositionally biased region" description="Pro residues" evidence="2">
    <location>
        <begin position="898"/>
        <end position="911"/>
    </location>
</feature>
<feature type="compositionally biased region" description="Basic residues" evidence="2">
    <location>
        <begin position="1037"/>
        <end position="1049"/>
    </location>
</feature>
<evidence type="ECO:0000313" key="3">
    <source>
        <dbReference type="EMBL" id="OSX59523.1"/>
    </source>
</evidence>
<feature type="compositionally biased region" description="Low complexity" evidence="2">
    <location>
        <begin position="861"/>
        <end position="876"/>
    </location>
</feature>
<feature type="compositionally biased region" description="Polar residues" evidence="2">
    <location>
        <begin position="675"/>
        <end position="690"/>
    </location>
</feature>
<organism evidence="3 4">
    <name type="scientific">Postia placenta MAD-698-R-SB12</name>
    <dbReference type="NCBI Taxonomy" id="670580"/>
    <lineage>
        <taxon>Eukaryota</taxon>
        <taxon>Fungi</taxon>
        <taxon>Dikarya</taxon>
        <taxon>Basidiomycota</taxon>
        <taxon>Agaricomycotina</taxon>
        <taxon>Agaricomycetes</taxon>
        <taxon>Polyporales</taxon>
        <taxon>Adustoporiaceae</taxon>
        <taxon>Rhodonia</taxon>
    </lineage>
</organism>
<proteinExistence type="predicted"/>
<feature type="compositionally biased region" description="Polar residues" evidence="2">
    <location>
        <begin position="1020"/>
        <end position="1032"/>
    </location>
</feature>
<dbReference type="STRING" id="670580.A0A1X6MTL2"/>
<gene>
    <name evidence="3" type="ORF">POSPLADRAFT_1150138</name>
</gene>
<evidence type="ECO:0000256" key="1">
    <source>
        <dbReference type="SAM" id="Coils"/>
    </source>
</evidence>
<dbReference type="AlphaFoldDB" id="A0A1X6MTL2"/>
<protein>
    <recommendedName>
        <fullName evidence="5">C2H2-type domain-containing protein</fullName>
    </recommendedName>
</protein>
<evidence type="ECO:0008006" key="5">
    <source>
        <dbReference type="Google" id="ProtNLM"/>
    </source>
</evidence>
<feature type="region of interest" description="Disordered" evidence="2">
    <location>
        <begin position="253"/>
        <end position="290"/>
    </location>
</feature>
<reference evidence="3 4" key="1">
    <citation type="submission" date="2017-04" db="EMBL/GenBank/DDBJ databases">
        <title>Genome Sequence of the Model Brown-Rot Fungus Postia placenta SB12.</title>
        <authorList>
            <consortium name="DOE Joint Genome Institute"/>
            <person name="Gaskell J."/>
            <person name="Kersten P."/>
            <person name="Larrondo L.F."/>
            <person name="Canessa P."/>
            <person name="Martinez D."/>
            <person name="Hibbett D."/>
            <person name="Schmoll M."/>
            <person name="Kubicek C.P."/>
            <person name="Martinez A.T."/>
            <person name="Yadav J."/>
            <person name="Master E."/>
            <person name="Magnuson J.K."/>
            <person name="James T."/>
            <person name="Yaver D."/>
            <person name="Berka R."/>
            <person name="Labutti K."/>
            <person name="Lipzen A."/>
            <person name="Aerts A."/>
            <person name="Barry K."/>
            <person name="Henrissat B."/>
            <person name="Blanchette R."/>
            <person name="Grigoriev I."/>
            <person name="Cullen D."/>
        </authorList>
    </citation>
    <scope>NUCLEOTIDE SEQUENCE [LARGE SCALE GENOMIC DNA]</scope>
    <source>
        <strain evidence="3 4">MAD-698-R-SB12</strain>
    </source>
</reference>
<dbReference type="OrthoDB" id="3268221at2759"/>
<keyword evidence="1" id="KW-0175">Coiled coil</keyword>
<feature type="compositionally biased region" description="Basic and acidic residues" evidence="2">
    <location>
        <begin position="264"/>
        <end position="288"/>
    </location>
</feature>
<sequence>MDYLSVFDAQIDTYFPPSSYYLAQAPYTALTSDLYLVGTTHAQQYVSPDEGTSIMSPYNALGLSLSDTHGRVEYDLAGGIMPPETYSPRRALATSPRNKQVELSGEEIHQIMEGHPMICPICPLKFRWIRKHDVWRHLASHAGLGRWICCGVPVGDAPLLGIDNTSQAHELEYVGGCMKDFSRRDAYKRHLMKKNIGCIGSMAIAKAFMLRRDAHLMQVSIDHFIYYPDVQGLASAYVASPVFYAILPYNMDDSESSPSPLDEVPARSRREAEYSRKGHRSSKDRDRSFMGGSTREFARLLVYQERETIELRKRLDVVTDQLRSETQRADAAESRIKEAMLRCKSINDARIQAQQDVQRTTEELNLYKLQLDNALREIKRAQDIIDSVEAQRLDAEEAAASARSTARKLKEEKVVQIAREEGRREGLEEGLARGRNIGFEEGRAEGYARGRAAASRTRRPFVEDAPESPDDEQSVAEDQSASPPDDYGSRTPSIYSQTLPRRRAGTPGPSAAPEPAKDSEIHPTIVHNVMMSPSHPPVTFPPDGFIPKQDNDSRIRLPPPHELAPPPPTPSPPSSVALQNVPLQDTGDDRPPIRIPPPAADYNDGGMESDSTTGTHRRTRHRRQRSSESLSTTMSQFEILGPPVPTSARSTARERPAVLSAIAEERERSSSVSSPQGANPPRNSRGSSLSPDFAIHVEPPSGPESPQSRIAPMTPHLLSADDLPPPTNEPPSEPAPGQGMPSMSPGVPVVLADGQLPPGFQPIGPPVAPDSFTPMTGHHPSITPQTMYNTSIGSIGPAGVPLPPSTYGGTPSVSGSNVIPGMFPTGEPVVIPHLMPSAGLGAAGAQPGSRYSRSALRDSSSDSDVSSGLGGSMDSLTTPPSRRRDLPGRATPSYATAPIPPNVTYPAPPTPHSTSSRTTAARVPLPPSTAGSMASPGSTMTYPYAQTPYSRSNLAVDAGHTPMNRPRSPAMSSVRGTPLPSHVEPRSSIYDLRGRNEQDFTQANTAANAGPSAARMSAMGSPTVSQVSLAPTSTSTKSKKSKKAKKKSKVASVEEVDEE</sequence>
<feature type="compositionally biased region" description="Pro residues" evidence="2">
    <location>
        <begin position="723"/>
        <end position="734"/>
    </location>
</feature>